<comment type="caution">
    <text evidence="1">The sequence shown here is derived from an EMBL/GenBank/DDBJ whole genome shotgun (WGS) entry which is preliminary data.</text>
</comment>
<dbReference type="EMBL" id="QENZ01000005">
    <property type="protein sequence ID" value="PVX49802.1"/>
    <property type="molecule type" value="Genomic_DNA"/>
</dbReference>
<dbReference type="AlphaFoldDB" id="A0A7L4UMP1"/>
<evidence type="ECO:0000313" key="1">
    <source>
        <dbReference type="EMBL" id="PVX49802.1"/>
    </source>
</evidence>
<sequence length="82" mass="9456">MENAIVERKNRLASKENIAVRSENTIPNKKRENVSGENAIVKLKNKIVKAKKPNVINYKPLKIKLWHHAQNLQTQQPWNCTG</sequence>
<accession>A0A7L4UMP1</accession>
<keyword evidence="2" id="KW-1185">Reference proteome</keyword>
<name>A0A7L4UMP1_BALHA</name>
<proteinExistence type="predicted"/>
<organism evidence="1 2">
    <name type="scientific">Balneicella halophila</name>
    <dbReference type="NCBI Taxonomy" id="1537566"/>
    <lineage>
        <taxon>Bacteria</taxon>
        <taxon>Pseudomonadati</taxon>
        <taxon>Bacteroidota</taxon>
        <taxon>Bacteroidia</taxon>
        <taxon>Bacteroidales</taxon>
        <taxon>Balneicellaceae</taxon>
        <taxon>Balneicella</taxon>
    </lineage>
</organism>
<reference evidence="1 2" key="1">
    <citation type="submission" date="2018-05" db="EMBL/GenBank/DDBJ databases">
        <title>Genomic Encyclopedia of Type Strains, Phase IV (KMG-IV): sequencing the most valuable type-strain genomes for metagenomic binning, comparative biology and taxonomic classification.</title>
        <authorList>
            <person name="Goeker M."/>
        </authorList>
    </citation>
    <scope>NUCLEOTIDE SEQUENCE [LARGE SCALE GENOMIC DNA]</scope>
    <source>
        <strain evidence="1 2">DSM 28579</strain>
    </source>
</reference>
<dbReference type="Proteomes" id="UP000251835">
    <property type="component" value="Unassembled WGS sequence"/>
</dbReference>
<dbReference type="RefSeq" id="WP_165806868.1">
    <property type="nucleotide sequence ID" value="NZ_QENZ01000005.1"/>
</dbReference>
<evidence type="ECO:0000313" key="2">
    <source>
        <dbReference type="Proteomes" id="UP000251835"/>
    </source>
</evidence>
<protein>
    <submittedName>
        <fullName evidence="1">Uncharacterized protein</fullName>
    </submittedName>
</protein>
<gene>
    <name evidence="1" type="ORF">C7377_1435</name>
</gene>